<feature type="transmembrane region" description="Helical" evidence="1">
    <location>
        <begin position="162"/>
        <end position="180"/>
    </location>
</feature>
<evidence type="ECO:0000313" key="3">
    <source>
        <dbReference type="Proteomes" id="UP001451606"/>
    </source>
</evidence>
<organism evidence="2 3">
    <name type="scientific">Oxyplasma meridianum</name>
    <dbReference type="NCBI Taxonomy" id="3073602"/>
    <lineage>
        <taxon>Archaea</taxon>
        <taxon>Methanobacteriati</taxon>
        <taxon>Thermoplasmatota</taxon>
        <taxon>Thermoplasmata</taxon>
        <taxon>Thermoplasmatales</taxon>
        <taxon>Thermoplasmataceae</taxon>
        <taxon>Oxyplasma</taxon>
    </lineage>
</organism>
<keyword evidence="1" id="KW-0472">Membrane</keyword>
<keyword evidence="1" id="KW-1133">Transmembrane helix</keyword>
<dbReference type="AlphaFoldDB" id="A0AAX4NFW1"/>
<reference evidence="2 3" key="1">
    <citation type="submission" date="2023-09" db="EMBL/GenBank/DDBJ databases">
        <authorList>
            <person name="Golyshina O.V."/>
            <person name="Lunev E.A."/>
            <person name="Bargiela R."/>
            <person name="Gaines M.C."/>
            <person name="Daum B."/>
            <person name="Bale N.J."/>
            <person name="Koenen M."/>
            <person name="Sinninghe Damst J.S."/>
            <person name="Yakimov M."/>
            <person name="Golyshin P.N."/>
        </authorList>
    </citation>
    <scope>NUCLEOTIDE SEQUENCE [LARGE SCALE GENOMIC DNA]</scope>
    <source>
        <strain evidence="2 3">M1</strain>
    </source>
</reference>
<accession>A0AAX4NFW1</accession>
<evidence type="ECO:0000256" key="1">
    <source>
        <dbReference type="SAM" id="Phobius"/>
    </source>
</evidence>
<dbReference type="GeneID" id="95967517"/>
<dbReference type="Proteomes" id="UP001451606">
    <property type="component" value="Chromosome"/>
</dbReference>
<feature type="transmembrane region" description="Helical" evidence="1">
    <location>
        <begin position="214"/>
        <end position="232"/>
    </location>
</feature>
<evidence type="ECO:0000313" key="2">
    <source>
        <dbReference type="EMBL" id="WYY00223.1"/>
    </source>
</evidence>
<proteinExistence type="predicted"/>
<dbReference type="InterPro" id="IPR007354">
    <property type="entry name" value="CruF-like"/>
</dbReference>
<feature type="transmembrane region" description="Helical" evidence="1">
    <location>
        <begin position="100"/>
        <end position="119"/>
    </location>
</feature>
<feature type="transmembrane region" description="Helical" evidence="1">
    <location>
        <begin position="35"/>
        <end position="56"/>
    </location>
</feature>
<dbReference type="KEGG" id="omr:OXIME_000783"/>
<keyword evidence="1" id="KW-0812">Transmembrane</keyword>
<dbReference type="EMBL" id="CP133772">
    <property type="protein sequence ID" value="WYY00223.1"/>
    <property type="molecule type" value="Genomic_DNA"/>
</dbReference>
<feature type="transmembrane region" description="Helical" evidence="1">
    <location>
        <begin position="63"/>
        <end position="88"/>
    </location>
</feature>
<protein>
    <submittedName>
        <fullName evidence="2">Carotenoid biosynthesis protein</fullName>
    </submittedName>
</protein>
<sequence length="246" mass="28130">MNKSYRKSIAWYISFSYLGYIFIGQLPLFKNLETFSTFNVSIGLLVVYIISSYLILGGRKSVYFFMIAAVVGSLFELISLNTGIPFGFYRYTNELGPMVGQLPIFIPLLWASLSFYCYIGGKKFLMPFLMVFLDLSFDPRYSGRLWIWISKTQYFGDPVTNFLGWFVTAAVISIIVSIVVKTDNRLDEKAMIFVYLFGLDNCISDVYSKLYVPAMVAASVLTVTFLLYLFRVRIVSSISRKSLSER</sequence>
<keyword evidence="3" id="KW-1185">Reference proteome</keyword>
<dbReference type="PANTHER" id="PTHR39419">
    <property type="entry name" value="SLL0814 PROTEIN"/>
    <property type="match status" value="1"/>
</dbReference>
<feature type="transmembrane region" description="Helical" evidence="1">
    <location>
        <begin position="9"/>
        <end position="29"/>
    </location>
</feature>
<gene>
    <name evidence="2" type="ORF">OXIME_000783</name>
</gene>
<dbReference type="Pfam" id="PF04240">
    <property type="entry name" value="Caroten_synth"/>
    <property type="match status" value="1"/>
</dbReference>
<dbReference type="PANTHER" id="PTHR39419:SF1">
    <property type="entry name" value="SLL0814 PROTEIN"/>
    <property type="match status" value="1"/>
</dbReference>
<dbReference type="RefSeq" id="WP_393972173.1">
    <property type="nucleotide sequence ID" value="NZ_CP133772.1"/>
</dbReference>
<name>A0AAX4NFW1_9ARCH</name>